<dbReference type="SUPFAM" id="SSF54862">
    <property type="entry name" value="4Fe-4S ferredoxins"/>
    <property type="match status" value="1"/>
</dbReference>
<dbReference type="SMART" id="SM00890">
    <property type="entry name" value="EKR"/>
    <property type="match status" value="1"/>
</dbReference>
<feature type="binding site" evidence="12">
    <location>
        <position position="751"/>
    </location>
    <ligand>
        <name>[4Fe-4S] cluster</name>
        <dbReference type="ChEBI" id="CHEBI:49883"/>
        <label>2</label>
    </ligand>
</feature>
<dbReference type="GO" id="GO:0022900">
    <property type="term" value="P:electron transport chain"/>
    <property type="evidence" value="ECO:0007669"/>
    <property type="project" value="InterPro"/>
</dbReference>
<feature type="binding site" evidence="12">
    <location>
        <position position="692"/>
    </location>
    <ligand>
        <name>[4Fe-4S] cluster</name>
        <dbReference type="ChEBI" id="CHEBI:49883"/>
        <label>1</label>
    </ligand>
</feature>
<feature type="binding site" evidence="10">
    <location>
        <position position="114"/>
    </location>
    <ligand>
        <name>pyruvate</name>
        <dbReference type="ChEBI" id="CHEBI:15361"/>
    </ligand>
</feature>
<dbReference type="InterPro" id="IPR011895">
    <property type="entry name" value="Pyrv_flavodox_OxRed"/>
</dbReference>
<feature type="site" description="Important for catalytic activity" evidence="11">
    <location>
        <position position="996"/>
    </location>
</feature>
<dbReference type="PROSITE" id="PS51379">
    <property type="entry name" value="4FE4S_FER_2"/>
    <property type="match status" value="2"/>
</dbReference>
<dbReference type="InterPro" id="IPR002880">
    <property type="entry name" value="Pyrv_Fd/Flavodoxin_OxRdtase_N"/>
</dbReference>
<dbReference type="PIRSF" id="PIRSF000159">
    <property type="entry name" value="NifJ"/>
    <property type="match status" value="1"/>
</dbReference>
<feature type="binding site" evidence="12">
    <location>
        <position position="840"/>
    </location>
    <ligand>
        <name>[4Fe-4S] cluster</name>
        <dbReference type="ChEBI" id="CHEBI:49883"/>
        <label>3</label>
    </ligand>
</feature>
<feature type="site" description="Important for catalytic activity" evidence="11">
    <location>
        <position position="31"/>
    </location>
</feature>
<dbReference type="GO" id="GO:0005506">
    <property type="term" value="F:iron ion binding"/>
    <property type="evidence" value="ECO:0007669"/>
    <property type="project" value="InterPro"/>
</dbReference>
<dbReference type="SUPFAM" id="SSF53323">
    <property type="entry name" value="Pyruvate-ferredoxin oxidoreductase, PFOR, domain III"/>
    <property type="match status" value="1"/>
</dbReference>
<organism evidence="15 16">
    <name type="scientific">Desulfocurvibacter africanus subsp. africanus str. Walvis Bay</name>
    <dbReference type="NCBI Taxonomy" id="690850"/>
    <lineage>
        <taxon>Bacteria</taxon>
        <taxon>Pseudomonadati</taxon>
        <taxon>Thermodesulfobacteriota</taxon>
        <taxon>Desulfovibrionia</taxon>
        <taxon>Desulfovibrionales</taxon>
        <taxon>Desulfovibrionaceae</taxon>
        <taxon>Desulfocurvibacter</taxon>
    </lineage>
</organism>
<evidence type="ECO:0000313" key="15">
    <source>
        <dbReference type="EMBL" id="EGJ50514.1"/>
    </source>
</evidence>
<dbReference type="AlphaFoldDB" id="F3YWM1"/>
<feature type="site" description="Important for catalytic activity" evidence="11">
    <location>
        <position position="114"/>
    </location>
</feature>
<dbReference type="GO" id="GO:0030976">
    <property type="term" value="F:thiamine pyrophosphate binding"/>
    <property type="evidence" value="ECO:0007669"/>
    <property type="project" value="InterPro"/>
</dbReference>
<dbReference type="CDD" id="cd03377">
    <property type="entry name" value="TPP_PFOR_PNO"/>
    <property type="match status" value="1"/>
</dbReference>
<dbReference type="SUPFAM" id="SSF52518">
    <property type="entry name" value="Thiamin diphosphate-binding fold (THDP-binding)"/>
    <property type="match status" value="2"/>
</dbReference>
<feature type="binding site" evidence="10">
    <location>
        <position position="840"/>
    </location>
    <ligand>
        <name>thiamine diphosphate</name>
        <dbReference type="ChEBI" id="CHEBI:58937"/>
    </ligand>
</feature>
<dbReference type="Gene3D" id="3.40.50.920">
    <property type="match status" value="1"/>
</dbReference>
<name>F3YWM1_DESAF</name>
<dbReference type="SUPFAM" id="SSF52922">
    <property type="entry name" value="TK C-terminal domain-like"/>
    <property type="match status" value="1"/>
</dbReference>
<feature type="binding site" evidence="12">
    <location>
        <position position="1071"/>
    </location>
    <ligand>
        <name>[4Fe-4S] cluster</name>
        <dbReference type="ChEBI" id="CHEBI:49883"/>
        <label>3</label>
    </ligand>
</feature>
<dbReference type="FunFam" id="3.30.70.20:FF:000022">
    <property type="entry name" value="Pyruvate:ferredoxin (Flavodoxin) oxidoreductase"/>
    <property type="match status" value="1"/>
</dbReference>
<feature type="binding site" evidence="10">
    <location>
        <position position="31"/>
    </location>
    <ligand>
        <name>pyruvate</name>
        <dbReference type="ChEBI" id="CHEBI:15361"/>
    </ligand>
</feature>
<evidence type="ECO:0000256" key="3">
    <source>
        <dbReference type="ARBA" id="ARBA00022485"/>
    </source>
</evidence>
<keyword evidence="2 9" id="KW-0813">Transport</keyword>
<feature type="region of interest" description="Disordered" evidence="13">
    <location>
        <begin position="1197"/>
        <end position="1232"/>
    </location>
</feature>
<dbReference type="Pfam" id="PF01558">
    <property type="entry name" value="POR"/>
    <property type="match status" value="1"/>
</dbReference>
<sequence length="1232" mass="133553">MGKKMMTTDGNTATAHVAYAMSEVAAIYPITPSSTMGEEADDWAAQGRKNIFGQTLTIREMQSEAGAAGAVHGALAAGALTTTFTASQGLLLMIPNMYKISGELLPGVFHVTARAIAAHALSIFGDHQDIYAARQTGFAMLASSSVQEAHDMALVAHLAAIESNVPFMHFFDGFRTSHEIQKIEVLDYADMASLVNQKALAEFRAKSMNPEHPHVRGTAQNPDIYFQGREAANPYYLKVPGIVAEYMQKVAALTGRSYKLFDYVGAPDAERVIVSMGSSCETIEEVINHLAAKGDKIGLIKVRLYRPFVSEAFFAALPASAKVITVLDRTKEPGAPGDPLYLDVCSAFVERGEAMPKILAGRYGLGSKEFSPAMVKSVYDNMSGAKKNHFTVGIEDDVTGTSLPVDNAFADTTPKGTIQCQFWGLGADGTVGANKQAIKIIGDNTDLFAQGYFSYDSKKSGGITISHLRFGEKPIQSTYLVNRADYVACHNPAYVGIYDILEGIKDGGTFVLNSPWSSLEDMDKHLPSGIKRTIANKKLKFYNIDAVKIATDVGLGGRINMIMQTAFFKLAGVLPFEKAVDLLKKSIHKAYGKKGEKIVKMNTDAVDQAVTSLQEFKYPASWKDAPAETKAEPKTNEFFKNVVKPILTQQGDKLPVSAFEADGRFPLGTSQFEKRGVAINVPQWVPENCIQCNQCAFVCPHSAILPVLAKEEELVGAPANFTALEAKGKELKGYKFRIQINTLDCMGCGNCADICPPKEKALVMQPLDTQRDAQVPNLEYAARIPVKSEVLPRDSLKGSQFQEPLMEFSGACSGCGETPYVRVITQLFGERMFIANATGCSSIWGASAPSMPYKTNSLGQGPAWGNSLFEDAAEYGFGMNMSMFARRTHLADLAAKALESDASGDVKEALQGWLAGKNDPIKSKEYGDKLKKLLAGQKDGLLGQIAAMSDLYTKKSVWIFGGDGWAYDIGYGGLDHVLASGEDVNVFVMDTEVYSNTGGQSSKATPTGAVAKFAAAGKRTGKKDLARMVMTYGYVYVATVSMGYSKQQFLKVLKEAESFPGPSLVIAYATCINQGLRKGMGKSQDVMNTAVKSGYWPLFRYDPRLAAQGKNPFQLDSKAPDGSVEEFLMAQNRFAVLDRSFPEDAKRLRAQVAHELDVRFKELERMAATNIFESFAPAGGKADGSVDFGEGAEFCTRDDTPMMARPDSGEACDQNRAGTSEQQGDLSKRTKK</sequence>
<keyword evidence="6 9" id="KW-0560">Oxidoreductase</keyword>
<evidence type="ECO:0000256" key="11">
    <source>
        <dbReference type="PIRSR" id="PIRSR000159-2"/>
    </source>
</evidence>
<feature type="binding site" evidence="12">
    <location>
        <position position="695"/>
    </location>
    <ligand>
        <name>[4Fe-4S] cluster</name>
        <dbReference type="ChEBI" id="CHEBI:49883"/>
        <label>1</label>
    </ligand>
</feature>
<feature type="binding site" evidence="10">
    <location>
        <begin position="962"/>
        <end position="965"/>
    </location>
    <ligand>
        <name>thiamine diphosphate</name>
        <dbReference type="ChEBI" id="CHEBI:58937"/>
    </ligand>
</feature>
<dbReference type="Gene3D" id="4.10.780.10">
    <property type="entry name" value="Pyruvate-flavodoxin oxidoreductase, EKR domain"/>
    <property type="match status" value="1"/>
</dbReference>
<comment type="cofactor">
    <cofactor evidence="12">
        <name>[4Fe-4S] cluster</name>
        <dbReference type="ChEBI" id="CHEBI:49883"/>
    </cofactor>
    <text evidence="12">Binds 3 [4Fe-4S] clusters per subunit.</text>
</comment>
<dbReference type="FunFam" id="3.40.50.920:FF:000007">
    <property type="entry name" value="Pyruvate:ferredoxin (Flavodoxin) oxidoreductase"/>
    <property type="match status" value="1"/>
</dbReference>
<protein>
    <recommendedName>
        <fullName evidence="9">Pyruvate:ferredoxin oxidoreductase</fullName>
        <ecNumber evidence="9">1.2.7.1</ecNumber>
    </recommendedName>
    <alternativeName>
        <fullName evidence="9">Pyruvate synthase</fullName>
    </alternativeName>
</protein>
<proteinExistence type="inferred from homology"/>
<dbReference type="InterPro" id="IPR017896">
    <property type="entry name" value="4Fe4S_Fe-S-bd"/>
</dbReference>
<feature type="binding site" evidence="12">
    <location>
        <position position="755"/>
    </location>
    <ligand>
        <name>[4Fe-4S] cluster</name>
        <dbReference type="ChEBI" id="CHEBI:49883"/>
        <label>1</label>
    </ligand>
</feature>
<dbReference type="eggNOG" id="COG0674">
    <property type="taxonomic scope" value="Bacteria"/>
</dbReference>
<evidence type="ECO:0000256" key="5">
    <source>
        <dbReference type="ARBA" id="ARBA00022982"/>
    </source>
</evidence>
<dbReference type="GO" id="GO:0006979">
    <property type="term" value="P:response to oxidative stress"/>
    <property type="evidence" value="ECO:0007669"/>
    <property type="project" value="TreeGrafter"/>
</dbReference>
<dbReference type="eggNOG" id="COG1014">
    <property type="taxonomic scope" value="Bacteria"/>
</dbReference>
<evidence type="ECO:0000259" key="14">
    <source>
        <dbReference type="PROSITE" id="PS51379"/>
    </source>
</evidence>
<dbReference type="InterPro" id="IPR037112">
    <property type="entry name" value="Pyrv-flavodox_OxR_EKR_sf"/>
</dbReference>
<dbReference type="InterPro" id="IPR017900">
    <property type="entry name" value="4Fe4S_Fe_S_CS"/>
</dbReference>
<feature type="binding site" evidence="10">
    <location>
        <position position="817"/>
    </location>
    <ligand>
        <name>thiamine diphosphate</name>
        <dbReference type="ChEBI" id="CHEBI:58937"/>
    </ligand>
</feature>
<dbReference type="PANTHER" id="PTHR32154">
    <property type="entry name" value="PYRUVATE-FLAVODOXIN OXIDOREDUCTASE-RELATED"/>
    <property type="match status" value="1"/>
</dbReference>
<dbReference type="InterPro" id="IPR033412">
    <property type="entry name" value="PFOR_II"/>
</dbReference>
<evidence type="ECO:0000256" key="8">
    <source>
        <dbReference type="ARBA" id="ARBA00023014"/>
    </source>
</evidence>
<feature type="binding site" evidence="12">
    <location>
        <position position="748"/>
    </location>
    <ligand>
        <name>[4Fe-4S] cluster</name>
        <dbReference type="ChEBI" id="CHEBI:49883"/>
        <label>2</label>
    </ligand>
</feature>
<feature type="domain" description="4Fe-4S ferredoxin-type" evidence="14">
    <location>
        <begin position="736"/>
        <end position="767"/>
    </location>
</feature>
<dbReference type="Proteomes" id="UP000007844">
    <property type="component" value="Chromosome"/>
</dbReference>
<dbReference type="Pfam" id="PF12838">
    <property type="entry name" value="Fer4_7"/>
    <property type="match status" value="1"/>
</dbReference>
<evidence type="ECO:0000256" key="2">
    <source>
        <dbReference type="ARBA" id="ARBA00022448"/>
    </source>
</evidence>
<gene>
    <name evidence="15" type="ORF">Desaf_2186</name>
</gene>
<feature type="binding site" evidence="12">
    <location>
        <position position="699"/>
    </location>
    <ligand>
        <name>[4Fe-4S] cluster</name>
        <dbReference type="ChEBI" id="CHEBI:49883"/>
        <label>2</label>
    </ligand>
</feature>
<feature type="domain" description="4Fe-4S ferredoxin-type" evidence="14">
    <location>
        <begin position="680"/>
        <end position="709"/>
    </location>
</feature>
<evidence type="ECO:0000256" key="4">
    <source>
        <dbReference type="ARBA" id="ARBA00022723"/>
    </source>
</evidence>
<feature type="compositionally biased region" description="Polar residues" evidence="13">
    <location>
        <begin position="1216"/>
        <end position="1225"/>
    </location>
</feature>
<dbReference type="Gene3D" id="3.40.50.970">
    <property type="match status" value="2"/>
</dbReference>
<comment type="catalytic activity">
    <reaction evidence="9">
        <text>2 oxidized [2Fe-2S]-[ferredoxin] + pyruvate + CoA = 2 reduced [2Fe-2S]-[ferredoxin] + acetyl-CoA + CO2 + H(+)</text>
        <dbReference type="Rhea" id="RHEA:12765"/>
        <dbReference type="Rhea" id="RHEA-COMP:10000"/>
        <dbReference type="Rhea" id="RHEA-COMP:10001"/>
        <dbReference type="ChEBI" id="CHEBI:15361"/>
        <dbReference type="ChEBI" id="CHEBI:15378"/>
        <dbReference type="ChEBI" id="CHEBI:16526"/>
        <dbReference type="ChEBI" id="CHEBI:33737"/>
        <dbReference type="ChEBI" id="CHEBI:33738"/>
        <dbReference type="ChEBI" id="CHEBI:57287"/>
        <dbReference type="ChEBI" id="CHEBI:57288"/>
        <dbReference type="EC" id="1.2.7.1"/>
    </reaction>
</comment>
<dbReference type="Pfam" id="PF01855">
    <property type="entry name" value="POR_N"/>
    <property type="match status" value="1"/>
</dbReference>
<evidence type="ECO:0000256" key="13">
    <source>
        <dbReference type="SAM" id="MobiDB-lite"/>
    </source>
</evidence>
<dbReference type="KEGG" id="daf:Desaf_2186"/>
<dbReference type="InterPro" id="IPR019752">
    <property type="entry name" value="Pyrv/ketoisovalerate_OxRed_cat"/>
</dbReference>
<dbReference type="Pfam" id="PF17147">
    <property type="entry name" value="PFOR_II"/>
    <property type="match status" value="1"/>
</dbReference>
<dbReference type="PANTHER" id="PTHR32154:SF0">
    <property type="entry name" value="PYRUVATE-FLAVODOXIN OXIDOREDUCTASE-RELATED"/>
    <property type="match status" value="1"/>
</dbReference>
<evidence type="ECO:0000256" key="6">
    <source>
        <dbReference type="ARBA" id="ARBA00023002"/>
    </source>
</evidence>
<dbReference type="FunFam" id="3.40.50.970:FF:000041">
    <property type="entry name" value="Pyruvate:ferredoxin (Flavodoxin) oxidoreductase"/>
    <property type="match status" value="1"/>
</dbReference>
<dbReference type="Pfam" id="PF10371">
    <property type="entry name" value="EKR"/>
    <property type="match status" value="1"/>
</dbReference>
<keyword evidence="16" id="KW-1185">Reference proteome</keyword>
<keyword evidence="5 9" id="KW-0249">Electron transport</keyword>
<keyword evidence="15" id="KW-0670">Pyruvate</keyword>
<dbReference type="GO" id="GO:0019164">
    <property type="term" value="F:pyruvate synthase activity"/>
    <property type="evidence" value="ECO:0007669"/>
    <property type="project" value="UniProtKB-EC"/>
</dbReference>
<dbReference type="EMBL" id="CP003221">
    <property type="protein sequence ID" value="EGJ50514.1"/>
    <property type="molecule type" value="Genomic_DNA"/>
</dbReference>
<evidence type="ECO:0000256" key="12">
    <source>
        <dbReference type="PIRSR" id="PIRSR000159-50"/>
    </source>
</evidence>
<dbReference type="InterPro" id="IPR002869">
    <property type="entry name" value="Pyrv_flavodox_OxRed_cen"/>
</dbReference>
<dbReference type="InterPro" id="IPR019456">
    <property type="entry name" value="Pyrv-flavodox_OxRtase_EKR"/>
</dbReference>
<dbReference type="HOGENOM" id="CLU_002569_0_0_7"/>
<evidence type="ECO:0000313" key="16">
    <source>
        <dbReference type="Proteomes" id="UP000007844"/>
    </source>
</evidence>
<dbReference type="Gene3D" id="3.40.920.10">
    <property type="entry name" value="Pyruvate-ferredoxin oxidoreductase, PFOR, domain III"/>
    <property type="match status" value="1"/>
</dbReference>
<feature type="binding site" evidence="10">
    <location>
        <begin position="991"/>
        <end position="996"/>
    </location>
    <ligand>
        <name>thiamine diphosphate</name>
        <dbReference type="ChEBI" id="CHEBI:58937"/>
    </ligand>
</feature>
<evidence type="ECO:0000256" key="7">
    <source>
        <dbReference type="ARBA" id="ARBA00023004"/>
    </source>
</evidence>
<keyword evidence="7 12" id="KW-0408">Iron</keyword>
<feature type="binding site" evidence="12">
    <location>
        <position position="815"/>
    </location>
    <ligand>
        <name>[4Fe-4S] cluster</name>
        <dbReference type="ChEBI" id="CHEBI:49883"/>
        <label>3</label>
    </ligand>
</feature>
<dbReference type="STRING" id="690850.Desaf_2186"/>
<dbReference type="InterPro" id="IPR050722">
    <property type="entry name" value="Pyruvate:ferred/Flavod_OxRd"/>
</dbReference>
<dbReference type="EC" id="1.2.7.1" evidence="9"/>
<dbReference type="NCBIfam" id="TIGR02176">
    <property type="entry name" value="pyruv_ox_red"/>
    <property type="match status" value="1"/>
</dbReference>
<evidence type="ECO:0000256" key="9">
    <source>
        <dbReference type="PIRNR" id="PIRNR000159"/>
    </source>
</evidence>
<feature type="site" description="Important for catalytic activity" evidence="11">
    <location>
        <position position="64"/>
    </location>
</feature>
<dbReference type="Gene3D" id="4.10.790.10">
    <property type="entry name" value="Pyruvate-ferredoxin Oxidoreductase, domain 7"/>
    <property type="match status" value="1"/>
</dbReference>
<dbReference type="InterPro" id="IPR055168">
    <property type="entry name" value="Pyruv_OxRed_insertion"/>
</dbReference>
<dbReference type="Pfam" id="PF22338">
    <property type="entry name" value="Pyruv_OxRed_insertion"/>
    <property type="match status" value="1"/>
</dbReference>
<dbReference type="GO" id="GO:0051539">
    <property type="term" value="F:4 iron, 4 sulfur cluster binding"/>
    <property type="evidence" value="ECO:0007669"/>
    <property type="project" value="UniProtKB-KW"/>
</dbReference>
<keyword evidence="3 12" id="KW-0004">4Fe-4S</keyword>
<dbReference type="PROSITE" id="PS00198">
    <property type="entry name" value="4FE4S_FER_1"/>
    <property type="match status" value="2"/>
</dbReference>
<feature type="binding site" evidence="12">
    <location>
        <position position="689"/>
    </location>
    <ligand>
        <name>[4Fe-4S] cluster</name>
        <dbReference type="ChEBI" id="CHEBI:49883"/>
        <label>1</label>
    </ligand>
</feature>
<accession>F3YWM1</accession>
<dbReference type="FunFam" id="3.40.50.970:FF:000012">
    <property type="entry name" value="Pyruvate:ferredoxin (Flavodoxin) oxidoreductase"/>
    <property type="match status" value="1"/>
</dbReference>
<feature type="binding site" evidence="12">
    <location>
        <position position="745"/>
    </location>
    <ligand>
        <name>[4Fe-4S] cluster</name>
        <dbReference type="ChEBI" id="CHEBI:49883"/>
        <label>2</label>
    </ligand>
</feature>
<keyword evidence="4 12" id="KW-0479">Metal-binding</keyword>
<comment type="similarity">
    <text evidence="1 9">Belongs to the pyruvate:ferredoxin/flavodoxin oxidoreductase family.</text>
</comment>
<evidence type="ECO:0000256" key="1">
    <source>
        <dbReference type="ARBA" id="ARBA00009032"/>
    </source>
</evidence>
<dbReference type="InterPro" id="IPR029061">
    <property type="entry name" value="THDP-binding"/>
</dbReference>
<dbReference type="CDD" id="cd07034">
    <property type="entry name" value="TPP_PYR_PFOR_IOR-alpha_like"/>
    <property type="match status" value="1"/>
</dbReference>
<dbReference type="RefSeq" id="WP_014260255.1">
    <property type="nucleotide sequence ID" value="NC_016629.1"/>
</dbReference>
<dbReference type="InterPro" id="IPR009014">
    <property type="entry name" value="Transketo_C/PFOR_II"/>
</dbReference>
<feature type="binding site" evidence="12">
    <location>
        <position position="812"/>
    </location>
    <ligand>
        <name>[4Fe-4S] cluster</name>
        <dbReference type="ChEBI" id="CHEBI:49883"/>
        <label>3</label>
    </ligand>
</feature>
<dbReference type="eggNOG" id="COG1143">
    <property type="taxonomic scope" value="Bacteria"/>
</dbReference>
<reference evidence="15 16" key="1">
    <citation type="journal article" date="2011" name="J. Bacteriol.">
        <title>Genome sequence of the mercury-methylating and pleomorphic Desulfovibrio africanus Strain Walvis Bay.</title>
        <authorList>
            <person name="Brown S.D."/>
            <person name="Wall J.D."/>
            <person name="Kucken A.M."/>
            <person name="Gilmour C.C."/>
            <person name="Podar M."/>
            <person name="Brandt C.C."/>
            <person name="Teshima H."/>
            <person name="Detter J.C."/>
            <person name="Han C.S."/>
            <person name="Land M.L."/>
            <person name="Lucas S."/>
            <person name="Han J."/>
            <person name="Pennacchio L."/>
            <person name="Nolan M."/>
            <person name="Pitluck S."/>
            <person name="Woyke T."/>
            <person name="Goodwin L."/>
            <person name="Palumbo A.V."/>
            <person name="Elias D.A."/>
        </authorList>
    </citation>
    <scope>NUCLEOTIDE SEQUENCE [LARGE SCALE GENOMIC DNA]</scope>
    <source>
        <strain evidence="15 16">Walvis Bay</strain>
    </source>
</reference>
<feature type="binding site" evidence="10">
    <location>
        <position position="64"/>
    </location>
    <ligand>
        <name>thiamine diphosphate</name>
        <dbReference type="ChEBI" id="CHEBI:58937"/>
    </ligand>
</feature>
<keyword evidence="8 12" id="KW-0411">Iron-sulfur</keyword>
<dbReference type="Gene3D" id="3.30.70.20">
    <property type="match status" value="1"/>
</dbReference>
<dbReference type="FunFam" id="3.40.920.10:FF:000001">
    <property type="entry name" value="Pyruvate:ferredoxin (Flavodoxin) oxidoreductase"/>
    <property type="match status" value="1"/>
</dbReference>
<dbReference type="eggNOG" id="COG1013">
    <property type="taxonomic scope" value="Bacteria"/>
</dbReference>
<evidence type="ECO:0000256" key="10">
    <source>
        <dbReference type="PIRSR" id="PIRSR000159-1"/>
    </source>
</evidence>